<gene>
    <name evidence="1" type="ORF">IWZ03DRAFT_246000</name>
</gene>
<organism evidence="1 2">
    <name type="scientific">Phyllosticta citriasiana</name>
    <dbReference type="NCBI Taxonomy" id="595635"/>
    <lineage>
        <taxon>Eukaryota</taxon>
        <taxon>Fungi</taxon>
        <taxon>Dikarya</taxon>
        <taxon>Ascomycota</taxon>
        <taxon>Pezizomycotina</taxon>
        <taxon>Dothideomycetes</taxon>
        <taxon>Dothideomycetes incertae sedis</taxon>
        <taxon>Botryosphaeriales</taxon>
        <taxon>Phyllostictaceae</taxon>
        <taxon>Phyllosticta</taxon>
    </lineage>
</organism>
<keyword evidence="2" id="KW-1185">Reference proteome</keyword>
<sequence length="207" mass="22226">MTGRQPSAIGDGGGGGGLWRITNSRLRRLGSDCSQPPIGSWSWWLWPSGLPHCSSPPSRVRHRRPRGSKGRGPCALCYAHPGDRPGRVVGSIRQLGIWLRALSEPVQWDDEQRRRGTNFDSPAFAQTPSISPLSFALLQEPPFHAISLRLAHVCAVSTSAFWRTPLPSVLTAAVTAKAPVNFVPFASVARAAYLHSACAGTARGDGS</sequence>
<protein>
    <submittedName>
        <fullName evidence="1">Uncharacterized protein</fullName>
    </submittedName>
</protein>
<proteinExistence type="predicted"/>
<name>A0ABR1KFX9_9PEZI</name>
<dbReference type="Proteomes" id="UP001363622">
    <property type="component" value="Unassembled WGS sequence"/>
</dbReference>
<accession>A0ABR1KFX9</accession>
<dbReference type="EMBL" id="JBBPHU010000009">
    <property type="protein sequence ID" value="KAK7513951.1"/>
    <property type="molecule type" value="Genomic_DNA"/>
</dbReference>
<comment type="caution">
    <text evidence="1">The sequence shown here is derived from an EMBL/GenBank/DDBJ whole genome shotgun (WGS) entry which is preliminary data.</text>
</comment>
<reference evidence="1 2" key="1">
    <citation type="submission" date="2024-04" db="EMBL/GenBank/DDBJ databases">
        <title>Phyllosticta paracitricarpa is synonymous to the EU quarantine fungus P. citricarpa based on phylogenomic analyses.</title>
        <authorList>
            <consortium name="Lawrence Berkeley National Laboratory"/>
            <person name="Van Ingen-Buijs V.A."/>
            <person name="Van Westerhoven A.C."/>
            <person name="Haridas S."/>
            <person name="Skiadas P."/>
            <person name="Martin F."/>
            <person name="Groenewald J.Z."/>
            <person name="Crous P.W."/>
            <person name="Seidl M.F."/>
        </authorList>
    </citation>
    <scope>NUCLEOTIDE SEQUENCE [LARGE SCALE GENOMIC DNA]</scope>
    <source>
        <strain evidence="1 2">CBS 123371</strain>
    </source>
</reference>
<evidence type="ECO:0000313" key="2">
    <source>
        <dbReference type="Proteomes" id="UP001363622"/>
    </source>
</evidence>
<evidence type="ECO:0000313" key="1">
    <source>
        <dbReference type="EMBL" id="KAK7513951.1"/>
    </source>
</evidence>